<dbReference type="EMBL" id="MU005569">
    <property type="protein sequence ID" value="KAF2691715.1"/>
    <property type="molecule type" value="Genomic_DNA"/>
</dbReference>
<evidence type="ECO:0000259" key="6">
    <source>
        <dbReference type="Pfam" id="PF13193"/>
    </source>
</evidence>
<dbReference type="Gene3D" id="3.30.300.30">
    <property type="match status" value="1"/>
</dbReference>
<evidence type="ECO:0000256" key="3">
    <source>
        <dbReference type="ARBA" id="ARBA00022741"/>
    </source>
</evidence>
<keyword evidence="3" id="KW-0547">Nucleotide-binding</keyword>
<dbReference type="InterPro" id="IPR045851">
    <property type="entry name" value="AMP-bd_C_sf"/>
</dbReference>
<name>A0A6G1JNL4_9PLEO</name>
<dbReference type="AlphaFoldDB" id="A0A6G1JNL4"/>
<dbReference type="Gene3D" id="3.40.50.12780">
    <property type="entry name" value="N-terminal domain of ligase-like"/>
    <property type="match status" value="1"/>
</dbReference>
<dbReference type="PROSITE" id="PS00455">
    <property type="entry name" value="AMP_BINDING"/>
    <property type="match status" value="1"/>
</dbReference>
<evidence type="ECO:0000256" key="4">
    <source>
        <dbReference type="ARBA" id="ARBA00022840"/>
    </source>
</evidence>
<dbReference type="GO" id="GO:0044539">
    <property type="term" value="P:long-chain fatty acid import into cell"/>
    <property type="evidence" value="ECO:0007669"/>
    <property type="project" value="TreeGrafter"/>
</dbReference>
<dbReference type="FunFam" id="3.30.300.30:FF:000002">
    <property type="entry name" value="Long-chain fatty acid transport protein 1"/>
    <property type="match status" value="1"/>
</dbReference>
<dbReference type="Pfam" id="PF13193">
    <property type="entry name" value="AMP-binding_C"/>
    <property type="match status" value="1"/>
</dbReference>
<proteinExistence type="inferred from homology"/>
<reference evidence="7" key="1">
    <citation type="journal article" date="2020" name="Stud. Mycol.">
        <title>101 Dothideomycetes genomes: a test case for predicting lifestyles and emergence of pathogens.</title>
        <authorList>
            <person name="Haridas S."/>
            <person name="Albert R."/>
            <person name="Binder M."/>
            <person name="Bloem J."/>
            <person name="Labutti K."/>
            <person name="Salamov A."/>
            <person name="Andreopoulos B."/>
            <person name="Baker S."/>
            <person name="Barry K."/>
            <person name="Bills G."/>
            <person name="Bluhm B."/>
            <person name="Cannon C."/>
            <person name="Castanera R."/>
            <person name="Culley D."/>
            <person name="Daum C."/>
            <person name="Ezra D."/>
            <person name="Gonzalez J."/>
            <person name="Henrissat B."/>
            <person name="Kuo A."/>
            <person name="Liang C."/>
            <person name="Lipzen A."/>
            <person name="Lutzoni F."/>
            <person name="Magnuson J."/>
            <person name="Mondo S."/>
            <person name="Nolan M."/>
            <person name="Ohm R."/>
            <person name="Pangilinan J."/>
            <person name="Park H.-J."/>
            <person name="Ramirez L."/>
            <person name="Alfaro M."/>
            <person name="Sun H."/>
            <person name="Tritt A."/>
            <person name="Yoshinaga Y."/>
            <person name="Zwiers L.-H."/>
            <person name="Turgeon B."/>
            <person name="Goodwin S."/>
            <person name="Spatafora J."/>
            <person name="Crous P."/>
            <person name="Grigoriev I."/>
        </authorList>
    </citation>
    <scope>NUCLEOTIDE SEQUENCE</scope>
    <source>
        <strain evidence="7">CBS 122367</strain>
    </source>
</reference>
<evidence type="ECO:0000256" key="2">
    <source>
        <dbReference type="ARBA" id="ARBA00022598"/>
    </source>
</evidence>
<dbReference type="GO" id="GO:0004467">
    <property type="term" value="F:long-chain fatty acid-CoA ligase activity"/>
    <property type="evidence" value="ECO:0007669"/>
    <property type="project" value="TreeGrafter"/>
</dbReference>
<dbReference type="InterPro" id="IPR020845">
    <property type="entry name" value="AMP-binding_CS"/>
</dbReference>
<organism evidence="7 8">
    <name type="scientific">Lentithecium fluviatile CBS 122367</name>
    <dbReference type="NCBI Taxonomy" id="1168545"/>
    <lineage>
        <taxon>Eukaryota</taxon>
        <taxon>Fungi</taxon>
        <taxon>Dikarya</taxon>
        <taxon>Ascomycota</taxon>
        <taxon>Pezizomycotina</taxon>
        <taxon>Dothideomycetes</taxon>
        <taxon>Pleosporomycetidae</taxon>
        <taxon>Pleosporales</taxon>
        <taxon>Massarineae</taxon>
        <taxon>Lentitheciaceae</taxon>
        <taxon>Lentithecium</taxon>
    </lineage>
</organism>
<dbReference type="GO" id="GO:0009898">
    <property type="term" value="C:cytoplasmic side of plasma membrane"/>
    <property type="evidence" value="ECO:0007669"/>
    <property type="project" value="TreeGrafter"/>
</dbReference>
<dbReference type="GO" id="GO:0005324">
    <property type="term" value="F:long-chain fatty acid transmembrane transporter activity"/>
    <property type="evidence" value="ECO:0007669"/>
    <property type="project" value="TreeGrafter"/>
</dbReference>
<dbReference type="PANTHER" id="PTHR43107:SF15">
    <property type="entry name" value="FATTY ACID TRANSPORT PROTEIN 3, ISOFORM A"/>
    <property type="match status" value="1"/>
</dbReference>
<keyword evidence="8" id="KW-1185">Reference proteome</keyword>
<feature type="domain" description="AMP-dependent synthetase/ligase" evidence="5">
    <location>
        <begin position="61"/>
        <end position="411"/>
    </location>
</feature>
<accession>A0A6G1JNL4</accession>
<comment type="similarity">
    <text evidence="1">Belongs to the ATP-dependent AMP-binding enzyme family.</text>
</comment>
<dbReference type="PANTHER" id="PTHR43107">
    <property type="entry name" value="LONG-CHAIN FATTY ACID TRANSPORT PROTEIN"/>
    <property type="match status" value="1"/>
</dbReference>
<dbReference type="InterPro" id="IPR025110">
    <property type="entry name" value="AMP-bd_C"/>
</dbReference>
<gene>
    <name evidence="7" type="ORF">K458DRAFT_381558</name>
</gene>
<evidence type="ECO:0000313" key="7">
    <source>
        <dbReference type="EMBL" id="KAF2691715.1"/>
    </source>
</evidence>
<dbReference type="OrthoDB" id="10253869at2759"/>
<protein>
    <submittedName>
        <fullName evidence="7">Acetyl-CoA synthetase-like protein</fullName>
    </submittedName>
</protein>
<dbReference type="GO" id="GO:0005524">
    <property type="term" value="F:ATP binding"/>
    <property type="evidence" value="ECO:0007669"/>
    <property type="project" value="UniProtKB-KW"/>
</dbReference>
<dbReference type="Proteomes" id="UP000799291">
    <property type="component" value="Unassembled WGS sequence"/>
</dbReference>
<dbReference type="GO" id="GO:0005811">
    <property type="term" value="C:lipid droplet"/>
    <property type="evidence" value="ECO:0007669"/>
    <property type="project" value="TreeGrafter"/>
</dbReference>
<sequence>MQALPYVLPAAAAAATAAYLDGRHRLSHDAPVVASLIRAQLSGWNGERTSTISLFYTLEAHAKSSNRHRPWIIHHGESWSYAEAYEIVLKYGAWLTGKGVRSGEVVALDFVNSEVFIWCWFGCWSIGATPAFLNSNLREEPLVHCVRTSGAWLVLVDEHGRDAFSERVMEEHGFSARPADEGIPAGRQAKYGYEGDASQVPKSIRNRTRTASSESTTGPRKLEIVFFDKRLENYILSLKPTRQPDSSRPAQKRHDMAMLIYTSGTTGLPKPAIMSWHKANVGAQFICGWMNVKNTDVMYTAMPLYHSAASVLGVGTMLKAGGAIYVSQKFSHKTFWPEVRACKATVIQYVGETCRYLLAAPPDSLDTKHHVRAAFGNGLRPDVWESFKSRFGIPTIYEFYSATEAPAALFNRSTNTFSSGAFAWNGTLGSIIMGALGITNIRMSPTSPLEPLRDPSTGLCQEAGYDEAGELVFKLDAKHIERGFQGYFGNKKATSSKVLRDVRRKGDAYFRSGDLVRCDKEGRWYFVDRLGDTFRWKAENVSTAEVADILGKHDAVQEANVYGVEVPHHDGRAGCAAIVLKPASHGGGSDKLVLPQEKTLKSLTEHLKKELPLFAVPVWLRVTREMHTTGTNKQQKHFFQRDGIDVDSVEQQGDVLYWMHGKDGVYERFTRKDLERVKGGGMKL</sequence>
<evidence type="ECO:0000313" key="8">
    <source>
        <dbReference type="Proteomes" id="UP000799291"/>
    </source>
</evidence>
<evidence type="ECO:0000259" key="5">
    <source>
        <dbReference type="Pfam" id="PF00501"/>
    </source>
</evidence>
<keyword evidence="2" id="KW-0436">Ligase</keyword>
<dbReference type="InterPro" id="IPR042099">
    <property type="entry name" value="ANL_N_sf"/>
</dbReference>
<keyword evidence="4" id="KW-0067">ATP-binding</keyword>
<dbReference type="InterPro" id="IPR000873">
    <property type="entry name" value="AMP-dep_synth/lig_dom"/>
</dbReference>
<dbReference type="Pfam" id="PF00501">
    <property type="entry name" value="AMP-binding"/>
    <property type="match status" value="1"/>
</dbReference>
<evidence type="ECO:0000256" key="1">
    <source>
        <dbReference type="ARBA" id="ARBA00006432"/>
    </source>
</evidence>
<dbReference type="SUPFAM" id="SSF56801">
    <property type="entry name" value="Acetyl-CoA synthetase-like"/>
    <property type="match status" value="1"/>
</dbReference>
<dbReference type="GO" id="GO:0005777">
    <property type="term" value="C:peroxisome"/>
    <property type="evidence" value="ECO:0007669"/>
    <property type="project" value="TreeGrafter"/>
</dbReference>
<feature type="domain" description="AMP-binding enzyme C-terminal" evidence="6">
    <location>
        <begin position="545"/>
        <end position="633"/>
    </location>
</feature>